<reference evidence="1" key="2">
    <citation type="submission" date="2017-11" db="EMBL/GenBank/DDBJ databases">
        <title>Coralsnake Venomics: Analyses of Venom Gland Transcriptomes and Proteomes of Six Brazilian Taxa.</title>
        <authorList>
            <person name="Aird S.D."/>
            <person name="Jorge da Silva N."/>
            <person name="Qiu L."/>
            <person name="Villar-Briones A."/>
            <person name="Aparecida-Saddi V."/>
            <person name="Campos-Telles M.P."/>
            <person name="Grau M."/>
            <person name="Mikheyev A.S."/>
        </authorList>
    </citation>
    <scope>NUCLEOTIDE SEQUENCE</scope>
    <source>
        <tissue evidence="1">Venom_gland</tissue>
    </source>
</reference>
<organism evidence="1">
    <name type="scientific">Micrurus corallinus</name>
    <name type="common">Brazilian coral snake</name>
    <dbReference type="NCBI Taxonomy" id="54390"/>
    <lineage>
        <taxon>Eukaryota</taxon>
        <taxon>Metazoa</taxon>
        <taxon>Chordata</taxon>
        <taxon>Craniata</taxon>
        <taxon>Vertebrata</taxon>
        <taxon>Euteleostomi</taxon>
        <taxon>Lepidosauria</taxon>
        <taxon>Squamata</taxon>
        <taxon>Bifurcata</taxon>
        <taxon>Unidentata</taxon>
        <taxon>Episquamata</taxon>
        <taxon>Toxicofera</taxon>
        <taxon>Serpentes</taxon>
        <taxon>Colubroidea</taxon>
        <taxon>Elapidae</taxon>
        <taxon>Elapinae</taxon>
        <taxon>Micrurus</taxon>
    </lineage>
</organism>
<protein>
    <submittedName>
        <fullName evidence="1">Uncharacterized protein</fullName>
    </submittedName>
</protein>
<proteinExistence type="predicted"/>
<reference evidence="1" key="1">
    <citation type="submission" date="2017-07" db="EMBL/GenBank/DDBJ databases">
        <authorList>
            <person name="Mikheyev A."/>
            <person name="Grau M."/>
        </authorList>
    </citation>
    <scope>NUCLEOTIDE SEQUENCE</scope>
    <source>
        <tissue evidence="1">Venom_gland</tissue>
    </source>
</reference>
<evidence type="ECO:0000313" key="1">
    <source>
        <dbReference type="EMBL" id="LAA55271.1"/>
    </source>
</evidence>
<accession>A0A2D4G6A5</accession>
<sequence>MVMYNFYELILFRKDSEFCHKIINNYIQYCLLPSDSGSLQTLKHLKMQTKAKKDGRENKPGWGIMENAKWCKSSLSKGLGKETHLWRTFKIAVVGCLNLRRNLVPKGRHYYREDVLPES</sequence>
<dbReference type="AlphaFoldDB" id="A0A2D4G6A5"/>
<name>A0A2D4G6A5_MICCO</name>
<dbReference type="EMBL" id="IACJ01100228">
    <property type="protein sequence ID" value="LAA55271.1"/>
    <property type="molecule type" value="Transcribed_RNA"/>
</dbReference>